<feature type="domain" description="Ferritin/DPS" evidence="3">
    <location>
        <begin position="8"/>
        <end position="128"/>
    </location>
</feature>
<dbReference type="GO" id="GO:0006879">
    <property type="term" value="P:intracellular iron ion homeostasis"/>
    <property type="evidence" value="ECO:0007669"/>
    <property type="project" value="UniProtKB-KW"/>
</dbReference>
<sequence>MVENTVVALLNEDFRGEHAAIVHYLTHAWTVAALYGPAIEAIARDEMRHMKWLGHSIVALGGVPDLTVPELPAAVPLEDALRADIEAEQEAIRQYEDHRARIADAGVKSLLTRIMVDEQDHLRQFEAFYAVSAPSAGEDPTESPRSEAVQRLEQLVAIEYREILRYLFQSFITSHAAIVGLTAEDHAVEEMRHLDWVASALVQTGGTIDWSRPVTDRESAVYESLRARLDGDPTWAAVFRRIHERERLQTEAADVPQWTVGSLRGEDTRWTS</sequence>
<dbReference type="GO" id="GO:0008199">
    <property type="term" value="F:ferric iron binding"/>
    <property type="evidence" value="ECO:0007669"/>
    <property type="project" value="InterPro"/>
</dbReference>
<dbReference type="PATRIC" id="fig|679936.5.peg.353"/>
<dbReference type="GO" id="GO:0005829">
    <property type="term" value="C:cytosol"/>
    <property type="evidence" value="ECO:0007669"/>
    <property type="project" value="TreeGrafter"/>
</dbReference>
<dbReference type="GO" id="GO:0004322">
    <property type="term" value="F:ferroxidase activity"/>
    <property type="evidence" value="ECO:0007669"/>
    <property type="project" value="TreeGrafter"/>
</dbReference>
<evidence type="ECO:0000313" key="5">
    <source>
        <dbReference type="Proteomes" id="UP000005439"/>
    </source>
</evidence>
<evidence type="ECO:0000256" key="1">
    <source>
        <dbReference type="ARBA" id="ARBA00022434"/>
    </source>
</evidence>
<dbReference type="InterPro" id="IPR008331">
    <property type="entry name" value="Ferritin_DPS_dom"/>
</dbReference>
<reference evidence="4 5" key="2">
    <citation type="journal article" date="2012" name="Stand. Genomic Sci.">
        <title>Complete genome sequence of the moderately thermophilic mineral-sulfide-oxidizing firmicute Sulfobacillus acidophilus type strain (NAL(T)).</title>
        <authorList>
            <person name="Anderson I."/>
            <person name="Chertkov O."/>
            <person name="Chen A."/>
            <person name="Saunders E."/>
            <person name="Lapidus A."/>
            <person name="Nolan M."/>
            <person name="Lucas S."/>
            <person name="Hammon N."/>
            <person name="Deshpande S."/>
            <person name="Cheng J.F."/>
            <person name="Han C."/>
            <person name="Tapia R."/>
            <person name="Goodwin L.A."/>
            <person name="Pitluck S."/>
            <person name="Liolios K."/>
            <person name="Pagani I."/>
            <person name="Ivanova N."/>
            <person name="Mikhailova N."/>
            <person name="Pati A."/>
            <person name="Palaniappan K."/>
            <person name="Land M."/>
            <person name="Pan C."/>
            <person name="Rohde M."/>
            <person name="Pukall R."/>
            <person name="Goker M."/>
            <person name="Detter J.C."/>
            <person name="Woyke T."/>
            <person name="Bristow J."/>
            <person name="Eisen J.A."/>
            <person name="Markowitz V."/>
            <person name="Hugenholtz P."/>
            <person name="Kyrpides N.C."/>
            <person name="Klenk H.P."/>
            <person name="Mavromatis K."/>
        </authorList>
    </citation>
    <scope>NUCLEOTIDE SEQUENCE [LARGE SCALE GENOMIC DNA]</scope>
    <source>
        <strain evidence="5">ATCC 700253 / DSM 10332 / NAL</strain>
    </source>
</reference>
<gene>
    <name evidence="4" type="ordered locus">Sulac_0350</name>
</gene>
<dbReference type="AlphaFoldDB" id="G8TY12"/>
<proteinExistence type="predicted"/>
<reference evidence="5" key="1">
    <citation type="submission" date="2011-12" db="EMBL/GenBank/DDBJ databases">
        <title>The complete genome of chromosome of Sulfobacillus acidophilus DSM 10332.</title>
        <authorList>
            <person name="Lucas S."/>
            <person name="Han J."/>
            <person name="Lapidus A."/>
            <person name="Bruce D."/>
            <person name="Goodwin L."/>
            <person name="Pitluck S."/>
            <person name="Peters L."/>
            <person name="Kyrpides N."/>
            <person name="Mavromatis K."/>
            <person name="Ivanova N."/>
            <person name="Mikhailova N."/>
            <person name="Chertkov O."/>
            <person name="Saunders E."/>
            <person name="Detter J.C."/>
            <person name="Tapia R."/>
            <person name="Han C."/>
            <person name="Land M."/>
            <person name="Hauser L."/>
            <person name="Markowitz V."/>
            <person name="Cheng J.-F."/>
            <person name="Hugenholtz P."/>
            <person name="Woyke T."/>
            <person name="Wu D."/>
            <person name="Pukall R."/>
            <person name="Gehrich-Schroeter G."/>
            <person name="Schneider S."/>
            <person name="Klenk H.-P."/>
            <person name="Eisen J.A."/>
        </authorList>
    </citation>
    <scope>NUCLEOTIDE SEQUENCE [LARGE SCALE GENOMIC DNA]</scope>
    <source>
        <strain evidence="5">ATCC 700253 / DSM 10332 / NAL</strain>
    </source>
</reference>
<dbReference type="PANTHER" id="PTHR30295:SF0">
    <property type="entry name" value="BACTERIOFERRITIN"/>
    <property type="match status" value="1"/>
</dbReference>
<keyword evidence="2" id="KW-0408">Iron</keyword>
<dbReference type="HOGENOM" id="CLU_926775_0_0_9"/>
<evidence type="ECO:0000313" key="4">
    <source>
        <dbReference type="EMBL" id="AEW03919.1"/>
    </source>
</evidence>
<dbReference type="STRING" id="679936.Sulac_0350"/>
<dbReference type="Gene3D" id="1.20.1260.10">
    <property type="match status" value="2"/>
</dbReference>
<dbReference type="Proteomes" id="UP000005439">
    <property type="component" value="Chromosome"/>
</dbReference>
<dbReference type="InterPro" id="IPR012347">
    <property type="entry name" value="Ferritin-like"/>
</dbReference>
<organism evidence="4 5">
    <name type="scientific">Sulfobacillus acidophilus (strain ATCC 700253 / DSM 10332 / NAL)</name>
    <dbReference type="NCBI Taxonomy" id="679936"/>
    <lineage>
        <taxon>Bacteria</taxon>
        <taxon>Bacillati</taxon>
        <taxon>Bacillota</taxon>
        <taxon>Clostridia</taxon>
        <taxon>Eubacteriales</taxon>
        <taxon>Clostridiales Family XVII. Incertae Sedis</taxon>
        <taxon>Sulfobacillus</taxon>
    </lineage>
</organism>
<keyword evidence="5" id="KW-1185">Reference proteome</keyword>
<evidence type="ECO:0000259" key="3">
    <source>
        <dbReference type="Pfam" id="PF00210"/>
    </source>
</evidence>
<evidence type="ECO:0000256" key="2">
    <source>
        <dbReference type="ARBA" id="ARBA00023004"/>
    </source>
</evidence>
<dbReference type="Pfam" id="PF00210">
    <property type="entry name" value="Ferritin"/>
    <property type="match status" value="1"/>
</dbReference>
<protein>
    <submittedName>
        <fullName evidence="4">Rubrerythrin</fullName>
    </submittedName>
</protein>
<dbReference type="SUPFAM" id="SSF47240">
    <property type="entry name" value="Ferritin-like"/>
    <property type="match status" value="2"/>
</dbReference>
<dbReference type="PANTHER" id="PTHR30295">
    <property type="entry name" value="BACTERIOFERRITIN"/>
    <property type="match status" value="1"/>
</dbReference>
<dbReference type="GO" id="GO:0020037">
    <property type="term" value="F:heme binding"/>
    <property type="evidence" value="ECO:0007669"/>
    <property type="project" value="TreeGrafter"/>
</dbReference>
<dbReference type="InterPro" id="IPR009078">
    <property type="entry name" value="Ferritin-like_SF"/>
</dbReference>
<dbReference type="EMBL" id="CP003179">
    <property type="protein sequence ID" value="AEW03919.1"/>
    <property type="molecule type" value="Genomic_DNA"/>
</dbReference>
<dbReference type="KEGG" id="sap:Sulac_0350"/>
<accession>G8TY12</accession>
<keyword evidence="1" id="KW-0409">Iron storage</keyword>
<name>G8TY12_SULAD</name>